<accession>A0A1G7E3I2</accession>
<name>A0A1G7E3I2_9PROT</name>
<dbReference type="Proteomes" id="UP000199412">
    <property type="component" value="Unassembled WGS sequence"/>
</dbReference>
<dbReference type="RefSeq" id="WP_143027175.1">
    <property type="nucleotide sequence ID" value="NZ_FNAP01000008.1"/>
</dbReference>
<gene>
    <name evidence="1" type="ORF">SAMN05421720_108156</name>
</gene>
<protein>
    <submittedName>
        <fullName evidence="1">Uncharacterized protein</fullName>
    </submittedName>
</protein>
<evidence type="ECO:0000313" key="1">
    <source>
        <dbReference type="EMBL" id="SDE58257.1"/>
    </source>
</evidence>
<sequence>MTFRRTCANHTIQSLTPGVPRRRIARGSASGSPVQGMNLGGAAQAVARRRALAGMNRRIGAHDSNIFSQSRDGGFSGLAAQGLAPDSADSVRGLGLSDMACITRAGFKVVFLQIEAEHNKVVTMVHALIEVYFRPPSYVIGTVPFLIGSVNIVAKLAGPRSLSSACQWTTNITVSCPYHQGNADQLPTEVKEIGVGAFITGVIQTLFGTSHGLTLLGLEGFRLPECGGESSNVIVMAR</sequence>
<dbReference type="AlphaFoldDB" id="A0A1G7E3I2"/>
<keyword evidence="2" id="KW-1185">Reference proteome</keyword>
<reference evidence="1 2" key="1">
    <citation type="submission" date="2016-10" db="EMBL/GenBank/DDBJ databases">
        <authorList>
            <person name="de Groot N.N."/>
        </authorList>
    </citation>
    <scope>NUCLEOTIDE SEQUENCE [LARGE SCALE GENOMIC DNA]</scope>
    <source>
        <strain evidence="1 2">ATCC 700224</strain>
    </source>
</reference>
<dbReference type="EMBL" id="FNAP01000008">
    <property type="protein sequence ID" value="SDE58257.1"/>
    <property type="molecule type" value="Genomic_DNA"/>
</dbReference>
<evidence type="ECO:0000313" key="2">
    <source>
        <dbReference type="Proteomes" id="UP000199412"/>
    </source>
</evidence>
<dbReference type="STRING" id="69960.SAMN05421720_108156"/>
<organism evidence="1 2">
    <name type="scientific">Rhodospira trueperi</name>
    <dbReference type="NCBI Taxonomy" id="69960"/>
    <lineage>
        <taxon>Bacteria</taxon>
        <taxon>Pseudomonadati</taxon>
        <taxon>Pseudomonadota</taxon>
        <taxon>Alphaproteobacteria</taxon>
        <taxon>Rhodospirillales</taxon>
        <taxon>Rhodospirillaceae</taxon>
        <taxon>Rhodospira</taxon>
    </lineage>
</organism>
<proteinExistence type="predicted"/>